<evidence type="ECO:0000313" key="2">
    <source>
        <dbReference type="EMBL" id="ULU13508.1"/>
    </source>
</evidence>
<gene>
    <name evidence="2" type="ORF">L3Y34_016186</name>
</gene>
<name>A0AAE9DVM7_CAEBR</name>
<proteinExistence type="predicted"/>
<organism evidence="2 3">
    <name type="scientific">Caenorhabditis briggsae</name>
    <dbReference type="NCBI Taxonomy" id="6238"/>
    <lineage>
        <taxon>Eukaryota</taxon>
        <taxon>Metazoa</taxon>
        <taxon>Ecdysozoa</taxon>
        <taxon>Nematoda</taxon>
        <taxon>Chromadorea</taxon>
        <taxon>Rhabditida</taxon>
        <taxon>Rhabditina</taxon>
        <taxon>Rhabditomorpha</taxon>
        <taxon>Rhabditoidea</taxon>
        <taxon>Rhabditidae</taxon>
        <taxon>Peloderinae</taxon>
        <taxon>Caenorhabditis</taxon>
    </lineage>
</organism>
<feature type="compositionally biased region" description="Polar residues" evidence="1">
    <location>
        <begin position="13"/>
        <end position="36"/>
    </location>
</feature>
<evidence type="ECO:0000313" key="3">
    <source>
        <dbReference type="Proteomes" id="UP000827892"/>
    </source>
</evidence>
<protein>
    <submittedName>
        <fullName evidence="2">Uncharacterized protein</fullName>
    </submittedName>
</protein>
<accession>A0AAE9DVM7</accession>
<sequence length="469" mass="51860">MISIENVMHHQQHQSTVNGGTGPPNASNQIMSNGSQEHPAMIGRGISSDLPTAYVTSTPLPLAKAQQLHPMQQMHQAHLLQNTPPHIPYHHYTSQPDLNMMESQRPAESPEQAEASKNARIASLFEEIRLEAQNFPQQPEVKEEAIDDEDQPTELGPQEGPLGVIKKKILKKRKSDLALEMTADDVDDILGESTANPSNFNPKNPFGGPSPSGLSNGFADLGSPGSSSLKSSPPLSKYAQNNQGQRGSPPNQGFPTMSPYMTPQMNSPLHPQLQQQNSATSPPVTMHSPGQVPEFKPTIINGVVMNPLAGHPPLNPVHHHLPHHTRFLQHQQSAPNLRLGTPDDSQKPPMPFPYNNGQNFDITLVQEFDMCVRSVMMASNRVYCRHVYRQLTAEVSELYARVAKNQVPKKAVKKIVAARQPATHGERIELERQFKCLSDGLESRQSPQLYESILNFLYKMRVAIPDANQ</sequence>
<feature type="compositionally biased region" description="Polar residues" evidence="1">
    <location>
        <begin position="238"/>
        <end position="283"/>
    </location>
</feature>
<feature type="compositionally biased region" description="Low complexity" evidence="1">
    <location>
        <begin position="221"/>
        <end position="237"/>
    </location>
</feature>
<feature type="compositionally biased region" description="Polar residues" evidence="1">
    <location>
        <begin position="193"/>
        <end position="202"/>
    </location>
</feature>
<reference evidence="2 3" key="1">
    <citation type="submission" date="2022-05" db="EMBL/GenBank/DDBJ databases">
        <title>Chromosome-level reference genomes for two strains of Caenorhabditis briggsae: an improved platform for comparative genomics.</title>
        <authorList>
            <person name="Stevens L."/>
            <person name="Andersen E.C."/>
        </authorList>
    </citation>
    <scope>NUCLEOTIDE SEQUENCE [LARGE SCALE GENOMIC DNA]</scope>
    <source>
        <strain evidence="2">QX1410_ONT</strain>
        <tissue evidence="2">Whole-organism</tissue>
    </source>
</reference>
<feature type="region of interest" description="Disordered" evidence="1">
    <location>
        <begin position="190"/>
        <end position="295"/>
    </location>
</feature>
<feature type="region of interest" description="Disordered" evidence="1">
    <location>
        <begin position="134"/>
        <end position="161"/>
    </location>
</feature>
<dbReference type="Proteomes" id="UP000827892">
    <property type="component" value="Chromosome I"/>
</dbReference>
<dbReference type="EMBL" id="CP090891">
    <property type="protein sequence ID" value="ULU13508.1"/>
    <property type="molecule type" value="Genomic_DNA"/>
</dbReference>
<dbReference type="AlphaFoldDB" id="A0AAE9DVM7"/>
<feature type="region of interest" description="Disordered" evidence="1">
    <location>
        <begin position="1"/>
        <end position="45"/>
    </location>
</feature>
<evidence type="ECO:0000256" key="1">
    <source>
        <dbReference type="SAM" id="MobiDB-lite"/>
    </source>
</evidence>